<dbReference type="InterPro" id="IPR051932">
    <property type="entry name" value="Bact_StressResp_Reg"/>
</dbReference>
<dbReference type="InterPro" id="IPR000700">
    <property type="entry name" value="PAS-assoc_C"/>
</dbReference>
<dbReference type="InterPro" id="IPR002645">
    <property type="entry name" value="STAS_dom"/>
</dbReference>
<accession>A0A4U1JF93</accession>
<proteinExistence type="predicted"/>
<dbReference type="PROSITE" id="PS50112">
    <property type="entry name" value="PAS"/>
    <property type="match status" value="1"/>
</dbReference>
<feature type="domain" description="PAC" evidence="3">
    <location>
        <begin position="219"/>
        <end position="271"/>
    </location>
</feature>
<dbReference type="PROSITE" id="PS50801">
    <property type="entry name" value="STAS"/>
    <property type="match status" value="1"/>
</dbReference>
<protein>
    <submittedName>
        <fullName evidence="5">PAS domain S-box protein</fullName>
    </submittedName>
</protein>
<feature type="domain" description="STAS" evidence="4">
    <location>
        <begin position="288"/>
        <end position="399"/>
    </location>
</feature>
<name>A0A4U1JF93_9BACT</name>
<dbReference type="InterPro" id="IPR035965">
    <property type="entry name" value="PAS-like_dom_sf"/>
</dbReference>
<dbReference type="PANTHER" id="PTHR33745">
    <property type="entry name" value="RSBT ANTAGONIST PROTEIN RSBS-RELATED"/>
    <property type="match status" value="1"/>
</dbReference>
<dbReference type="SUPFAM" id="SSF52091">
    <property type="entry name" value="SpoIIaa-like"/>
    <property type="match status" value="1"/>
</dbReference>
<evidence type="ECO:0000259" key="4">
    <source>
        <dbReference type="PROSITE" id="PS50801"/>
    </source>
</evidence>
<dbReference type="InterPro" id="IPR036513">
    <property type="entry name" value="STAS_dom_sf"/>
</dbReference>
<evidence type="ECO:0000313" key="5">
    <source>
        <dbReference type="EMBL" id="TKD09663.1"/>
    </source>
</evidence>
<dbReference type="SUPFAM" id="SSF55785">
    <property type="entry name" value="PYP-like sensor domain (PAS domain)"/>
    <property type="match status" value="1"/>
</dbReference>
<dbReference type="PROSITE" id="PS50113">
    <property type="entry name" value="PAC"/>
    <property type="match status" value="1"/>
</dbReference>
<dbReference type="Gene3D" id="3.30.450.20">
    <property type="entry name" value="PAS domain"/>
    <property type="match status" value="1"/>
</dbReference>
<evidence type="ECO:0000256" key="1">
    <source>
        <dbReference type="ARBA" id="ARBA00022553"/>
    </source>
</evidence>
<dbReference type="NCBIfam" id="TIGR00229">
    <property type="entry name" value="sensory_box"/>
    <property type="match status" value="1"/>
</dbReference>
<dbReference type="InterPro" id="IPR000014">
    <property type="entry name" value="PAS"/>
</dbReference>
<dbReference type="CDD" id="cd07041">
    <property type="entry name" value="STAS_RsbR_RsbS_like"/>
    <property type="match status" value="1"/>
</dbReference>
<evidence type="ECO:0000313" key="6">
    <source>
        <dbReference type="Proteomes" id="UP000309215"/>
    </source>
</evidence>
<organism evidence="5 6">
    <name type="scientific">Polyangium fumosum</name>
    <dbReference type="NCBI Taxonomy" id="889272"/>
    <lineage>
        <taxon>Bacteria</taxon>
        <taxon>Pseudomonadati</taxon>
        <taxon>Myxococcota</taxon>
        <taxon>Polyangia</taxon>
        <taxon>Polyangiales</taxon>
        <taxon>Polyangiaceae</taxon>
        <taxon>Polyangium</taxon>
    </lineage>
</organism>
<evidence type="ECO:0000259" key="2">
    <source>
        <dbReference type="PROSITE" id="PS50112"/>
    </source>
</evidence>
<dbReference type="EMBL" id="SSMQ01000009">
    <property type="protein sequence ID" value="TKD09663.1"/>
    <property type="molecule type" value="Genomic_DNA"/>
</dbReference>
<evidence type="ECO:0000259" key="3">
    <source>
        <dbReference type="PROSITE" id="PS50113"/>
    </source>
</evidence>
<dbReference type="AlphaFoldDB" id="A0A4U1JF93"/>
<dbReference type="Proteomes" id="UP000309215">
    <property type="component" value="Unassembled WGS sequence"/>
</dbReference>
<dbReference type="RefSeq" id="WP_136928886.1">
    <property type="nucleotide sequence ID" value="NZ_SSMQ01000009.1"/>
</dbReference>
<dbReference type="CDD" id="cd00130">
    <property type="entry name" value="PAS"/>
    <property type="match status" value="1"/>
</dbReference>
<reference evidence="5 6" key="1">
    <citation type="submission" date="2019-04" db="EMBL/GenBank/DDBJ databases">
        <authorList>
            <person name="Li Y."/>
            <person name="Wang J."/>
        </authorList>
    </citation>
    <scope>NUCLEOTIDE SEQUENCE [LARGE SCALE GENOMIC DNA]</scope>
    <source>
        <strain evidence="5 6">DSM 14668</strain>
    </source>
</reference>
<dbReference type="OrthoDB" id="5495694at2"/>
<feature type="domain" description="PAS" evidence="2">
    <location>
        <begin position="148"/>
        <end position="184"/>
    </location>
</feature>
<sequence length="410" mass="43982">MSEPVGTKGVVFAEVFAARRDKLVDRLTEEALVVLGGTLGASMEAFRADRAMEVDAAIAALRDGTMPFAVESWRRWIDSSVQRGWSAATLQGVLGAMRQVFVDVGLELRAAGVPDATSRIRTFIRTSSEALCLIDEELRTRAELLHHKAQIFEALIHNAPDGVGVAAPDGTLRYVNPAFERLLGRDDLVGRSVHDTLAPQAEAVHREQVLTSVLQQGSWSGVLPYQRGDGTTFDAHVTAFLVRDEQGRGIARCAIVRDLTTSRRAEEERRRLAAEVIAAQRAALEELGTPLVPIAEGVLVMPLVGAIEPARAERMLGVLLEGIGQQNAKVVILDLTGVKEATAEAADALLRAAQAARLLGAEVVTTGTGPELARTFVEIGAELGTIVTKGTLRDGVAYALRVARGQAPRR</sequence>
<dbReference type="Pfam" id="PF01740">
    <property type="entry name" value="STAS"/>
    <property type="match status" value="1"/>
</dbReference>
<gene>
    <name evidence="5" type="ORF">E8A74_10800</name>
</gene>
<dbReference type="Gene3D" id="3.30.750.24">
    <property type="entry name" value="STAS domain"/>
    <property type="match status" value="1"/>
</dbReference>
<keyword evidence="1" id="KW-0597">Phosphoprotein</keyword>
<dbReference type="PANTHER" id="PTHR33745:SF3">
    <property type="entry name" value="RSBT CO-ANTAGONIST PROTEIN RSBRC"/>
    <property type="match status" value="1"/>
</dbReference>
<dbReference type="SMART" id="SM00091">
    <property type="entry name" value="PAS"/>
    <property type="match status" value="1"/>
</dbReference>
<dbReference type="Pfam" id="PF13426">
    <property type="entry name" value="PAS_9"/>
    <property type="match status" value="1"/>
</dbReference>
<keyword evidence="6" id="KW-1185">Reference proteome</keyword>
<comment type="caution">
    <text evidence="5">The sequence shown here is derived from an EMBL/GenBank/DDBJ whole genome shotgun (WGS) entry which is preliminary data.</text>
</comment>